<evidence type="ECO:0000259" key="3">
    <source>
        <dbReference type="Pfam" id="PF24883"/>
    </source>
</evidence>
<accession>A0ABR0SNS3</accession>
<sequence>MAAPEDEDYIYQSAFECERLFDTAVSKASHHAKMSSFLEEYQQRFAQWTAYLGVFAHRTQSLDCRLQKLPDLKDLFMRYLDMLRRTLSSCNDRTHDDIHSEEISENTLPNLEFFRNDIQTCEEIEHILERLNRLGVLVRQSSRGYIGDQVKRFSSGLDTRYSEDLFSGIIQTLYPNAHQALRNRLVWSMTDTLATILYKRSRQATLSTRREVRNEPMSTILEESQVQETAPAVGVQRQGAPVKTMHTSLRPKSFIPPQSYRSSIDSLKFQENMKGFHEQATKSQKTFSAIIKQGNYPKPPEGVVYDTSIATSGHIFVLRRKHMQQHSKQWNRDLHLMPSWACVICEDQNDIFTKSDDLLQHLREKHDSQFTPKQLQAMSRQSRSFLPRPADECPICGFLVQVEGDPNQSIPSKRRADSSQVGSNKSSRTSLKQESASQSRSEDASHAEPEVEITTHDNVLIQSSTSVAKKVAEHTAAHLQFLMLLTERLLRLQIEDQSVDYGSCSEVDTNVPHDGDASTLHSQGLGESVQTDEFERGDIYPPDDPISDNNANHEDQHMLDAIETKNEPVDWSYITHNDDEGLIQEDPILQTLLHSQAAKSHARLLESLRFEQPESRYPSIKAAYSGTCEWLLTHPRYLDWLDHEKATHHHGILWVKGKPGSGKSTLMRFTHTHYEGIATADTVVIAFFVNAHGAELEKSMVGMFRSLLFQILESYPELQEILDQLCLDTRPQTMEMNWELETLQEMFSAVIHNLGERHLVCLIDGLDGVDEEQARHFLDFVNDVAEKSVANGTKFNVCFSTRHYPYLTRQHGLELILEDEPRQRTDMERYVRSRIKIGQGKVFDEVVAQVLERSAGIFLWTVLMVDILSREIQRGRIYALQKNLQNHPLT</sequence>
<gene>
    <name evidence="4" type="ORF">PT974_07171</name>
</gene>
<keyword evidence="1" id="KW-0677">Repeat</keyword>
<keyword evidence="5" id="KW-1185">Reference proteome</keyword>
<dbReference type="Proteomes" id="UP001338125">
    <property type="component" value="Unassembled WGS sequence"/>
</dbReference>
<dbReference type="Pfam" id="PF24883">
    <property type="entry name" value="NPHP3_N"/>
    <property type="match status" value="1"/>
</dbReference>
<feature type="region of interest" description="Disordered" evidence="2">
    <location>
        <begin position="520"/>
        <end position="546"/>
    </location>
</feature>
<name>A0ABR0SNS3_9HYPO</name>
<dbReference type="EMBL" id="JAVFKD010000012">
    <property type="protein sequence ID" value="KAK5993734.1"/>
    <property type="molecule type" value="Genomic_DNA"/>
</dbReference>
<dbReference type="Gene3D" id="3.40.50.300">
    <property type="entry name" value="P-loop containing nucleotide triphosphate hydrolases"/>
    <property type="match status" value="1"/>
</dbReference>
<dbReference type="SUPFAM" id="SSF52540">
    <property type="entry name" value="P-loop containing nucleoside triphosphate hydrolases"/>
    <property type="match status" value="1"/>
</dbReference>
<organism evidence="4 5">
    <name type="scientific">Cladobotryum mycophilum</name>
    <dbReference type="NCBI Taxonomy" id="491253"/>
    <lineage>
        <taxon>Eukaryota</taxon>
        <taxon>Fungi</taxon>
        <taxon>Dikarya</taxon>
        <taxon>Ascomycota</taxon>
        <taxon>Pezizomycotina</taxon>
        <taxon>Sordariomycetes</taxon>
        <taxon>Hypocreomycetidae</taxon>
        <taxon>Hypocreales</taxon>
        <taxon>Hypocreaceae</taxon>
        <taxon>Cladobotryum</taxon>
    </lineage>
</organism>
<comment type="caution">
    <text evidence="4">The sequence shown here is derived from an EMBL/GenBank/DDBJ whole genome shotgun (WGS) entry which is preliminary data.</text>
</comment>
<evidence type="ECO:0000313" key="5">
    <source>
        <dbReference type="Proteomes" id="UP001338125"/>
    </source>
</evidence>
<dbReference type="InterPro" id="IPR027417">
    <property type="entry name" value="P-loop_NTPase"/>
</dbReference>
<evidence type="ECO:0000256" key="1">
    <source>
        <dbReference type="ARBA" id="ARBA00022737"/>
    </source>
</evidence>
<feature type="compositionally biased region" description="Polar residues" evidence="2">
    <location>
        <begin position="418"/>
        <end position="439"/>
    </location>
</feature>
<feature type="domain" description="Nephrocystin 3-like N-terminal" evidence="3">
    <location>
        <begin position="626"/>
        <end position="802"/>
    </location>
</feature>
<feature type="compositionally biased region" description="Basic and acidic residues" evidence="2">
    <location>
        <begin position="440"/>
        <end position="455"/>
    </location>
</feature>
<proteinExistence type="predicted"/>
<dbReference type="PANTHER" id="PTHR10039:SF5">
    <property type="entry name" value="NACHT DOMAIN-CONTAINING PROTEIN"/>
    <property type="match status" value="1"/>
</dbReference>
<feature type="region of interest" description="Disordered" evidence="2">
    <location>
        <begin position="407"/>
        <end position="457"/>
    </location>
</feature>
<dbReference type="InterPro" id="IPR056884">
    <property type="entry name" value="NPHP3-like_N"/>
</dbReference>
<evidence type="ECO:0000313" key="4">
    <source>
        <dbReference type="EMBL" id="KAK5993734.1"/>
    </source>
</evidence>
<protein>
    <recommendedName>
        <fullName evidence="3">Nephrocystin 3-like N-terminal domain-containing protein</fullName>
    </recommendedName>
</protein>
<evidence type="ECO:0000256" key="2">
    <source>
        <dbReference type="SAM" id="MobiDB-lite"/>
    </source>
</evidence>
<dbReference type="PANTHER" id="PTHR10039">
    <property type="entry name" value="AMELOGENIN"/>
    <property type="match status" value="1"/>
</dbReference>
<reference evidence="4 5" key="1">
    <citation type="submission" date="2024-01" db="EMBL/GenBank/DDBJ databases">
        <title>Complete genome of Cladobotryum mycophilum ATHUM6906.</title>
        <authorList>
            <person name="Christinaki A.C."/>
            <person name="Myridakis A.I."/>
            <person name="Kouvelis V.N."/>
        </authorList>
    </citation>
    <scope>NUCLEOTIDE SEQUENCE [LARGE SCALE GENOMIC DNA]</scope>
    <source>
        <strain evidence="4 5">ATHUM6906</strain>
    </source>
</reference>